<feature type="region of interest" description="Disordered" evidence="6">
    <location>
        <begin position="23"/>
        <end position="112"/>
    </location>
</feature>
<evidence type="ECO:0000313" key="8">
    <source>
        <dbReference type="Proteomes" id="UP000694845"/>
    </source>
</evidence>
<evidence type="ECO:0000256" key="5">
    <source>
        <dbReference type="ARBA" id="ARBA00023242"/>
    </source>
</evidence>
<reference evidence="9" key="1">
    <citation type="submission" date="2025-08" db="UniProtKB">
        <authorList>
            <consortium name="RefSeq"/>
        </authorList>
    </citation>
    <scope>IDENTIFICATION</scope>
</reference>
<dbReference type="Pfam" id="PF10283">
    <property type="entry name" value="zf-CCHH"/>
    <property type="match status" value="1"/>
</dbReference>
<dbReference type="CTD" id="54969"/>
<proteinExistence type="inferred from homology"/>
<evidence type="ECO:0000256" key="3">
    <source>
        <dbReference type="ARBA" id="ARBA00010803"/>
    </source>
</evidence>
<dbReference type="RefSeq" id="XP_022084496.1">
    <property type="nucleotide sequence ID" value="XM_022228804.1"/>
</dbReference>
<feature type="domain" description="PBZ-type" evidence="7">
    <location>
        <begin position="8"/>
        <end position="33"/>
    </location>
</feature>
<dbReference type="PANTHER" id="PTHR13386:SF1">
    <property type="entry name" value="HISTONE PARYLATION FACTOR 1"/>
    <property type="match status" value="1"/>
</dbReference>
<gene>
    <name evidence="9" type="primary">LOC110975925</name>
</gene>
<evidence type="ECO:0000256" key="4">
    <source>
        <dbReference type="ARBA" id="ARBA00022454"/>
    </source>
</evidence>
<dbReference type="GO" id="GO:0005634">
    <property type="term" value="C:nucleus"/>
    <property type="evidence" value="ECO:0007669"/>
    <property type="project" value="UniProtKB-SubCell"/>
</dbReference>
<dbReference type="GO" id="GO:0042393">
    <property type="term" value="F:histone binding"/>
    <property type="evidence" value="ECO:0007669"/>
    <property type="project" value="InterPro"/>
</dbReference>
<evidence type="ECO:0000256" key="6">
    <source>
        <dbReference type="SAM" id="MobiDB-lite"/>
    </source>
</evidence>
<evidence type="ECO:0000256" key="1">
    <source>
        <dbReference type="ARBA" id="ARBA00004123"/>
    </source>
</evidence>
<protein>
    <submittedName>
        <fullName evidence="9">Histone PARylation factor 1-like isoform X1</fullName>
    </submittedName>
</protein>
<sequence>MGKNDSGKPACKYGADCYRTNPQHLAGFWHPKKGKRKGENQDADDGNIGVAKKRKADGADEPQLPGMSGDSDTKTSVEEKVEEKTECNEEDIEKESSQECTDYAQPATPSDLDPREEIKWKFKMEMPEDFYDFWEFCQSLNKKNPKDALKDTLGLQLVGPYDVLAGNLKKTPQSKRSSYCLHWRYYYDPPEFQTIVRGDDETQHHLGYFRDEPKELPVFVAANSAKKSCSISAQGGNIFAAVKLHMDKLCKATKDKAEQSKIQSLQKPLTDWAKKCGHSLDSKSQAMKDREKKVVAKTFHGTGIVVPIDANEVGYRELPETDANLKRIFKKIADSKNEDERNKNFEPLDEIINFVQFANDECDYGEGYELGIDLFMYGSPVLHGTIRNVLPLAYTLLRREEFGKILESHLEDRRKDDLSVT</sequence>
<keyword evidence="4" id="KW-0158">Chromosome</keyword>
<feature type="compositionally biased region" description="Basic and acidic residues" evidence="6">
    <location>
        <begin position="71"/>
        <end position="87"/>
    </location>
</feature>
<evidence type="ECO:0000259" key="7">
    <source>
        <dbReference type="Pfam" id="PF10283"/>
    </source>
</evidence>
<dbReference type="Proteomes" id="UP000694845">
    <property type="component" value="Unplaced"/>
</dbReference>
<dbReference type="PANTHER" id="PTHR13386">
    <property type="entry name" value="HISTONE PARYLATION FACTOR 1"/>
    <property type="match status" value="1"/>
</dbReference>
<evidence type="ECO:0000256" key="2">
    <source>
        <dbReference type="ARBA" id="ARBA00004286"/>
    </source>
</evidence>
<name>A0A8B7XXH2_ACAPL</name>
<dbReference type="Pfam" id="PF10228">
    <property type="entry name" value="HPF1"/>
    <property type="match status" value="1"/>
</dbReference>
<dbReference type="GO" id="GO:0072572">
    <property type="term" value="F:poly-ADP-D-ribose binding"/>
    <property type="evidence" value="ECO:0007669"/>
    <property type="project" value="TreeGrafter"/>
</dbReference>
<comment type="similarity">
    <text evidence="3">Belongs to the HPF1 family.</text>
</comment>
<dbReference type="GO" id="GO:0006974">
    <property type="term" value="P:DNA damage response"/>
    <property type="evidence" value="ECO:0007669"/>
    <property type="project" value="InterPro"/>
</dbReference>
<dbReference type="InterPro" id="IPR019361">
    <property type="entry name" value="HPF1"/>
</dbReference>
<keyword evidence="8" id="KW-1185">Reference proteome</keyword>
<keyword evidence="5" id="KW-0539">Nucleus</keyword>
<dbReference type="OrthoDB" id="416496at2759"/>
<dbReference type="AlphaFoldDB" id="A0A8B7XXH2"/>
<comment type="subcellular location">
    <subcellularLocation>
        <location evidence="2">Chromosome</location>
    </subcellularLocation>
    <subcellularLocation>
        <location evidence="1">Nucleus</location>
    </subcellularLocation>
</comment>
<dbReference type="InterPro" id="IPR019406">
    <property type="entry name" value="APLF_PBZ"/>
</dbReference>
<dbReference type="KEGG" id="aplc:110975925"/>
<evidence type="ECO:0000313" key="9">
    <source>
        <dbReference type="RefSeq" id="XP_022084496.1"/>
    </source>
</evidence>
<accession>A0A8B7XXH2</accession>
<dbReference type="GO" id="GO:0005694">
    <property type="term" value="C:chromosome"/>
    <property type="evidence" value="ECO:0007669"/>
    <property type="project" value="UniProtKB-SubCell"/>
</dbReference>
<dbReference type="GeneID" id="110975925"/>
<organism evidence="8 9">
    <name type="scientific">Acanthaster planci</name>
    <name type="common">Crown-of-thorns starfish</name>
    <dbReference type="NCBI Taxonomy" id="133434"/>
    <lineage>
        <taxon>Eukaryota</taxon>
        <taxon>Metazoa</taxon>
        <taxon>Echinodermata</taxon>
        <taxon>Eleutherozoa</taxon>
        <taxon>Asterozoa</taxon>
        <taxon>Asteroidea</taxon>
        <taxon>Valvatacea</taxon>
        <taxon>Valvatida</taxon>
        <taxon>Acanthasteridae</taxon>
        <taxon>Acanthaster</taxon>
    </lineage>
</organism>